<dbReference type="InterPro" id="IPR016140">
    <property type="entry name" value="Bifunc_inhib/LTP/seed_store"/>
</dbReference>
<feature type="chain" id="PRO_5033642965" description="Non-specific lipid-transfer protein" evidence="2">
    <location>
        <begin position="30"/>
        <end position="121"/>
    </location>
</feature>
<gene>
    <name evidence="5" type="ORF">HPP92_015075</name>
    <name evidence="4" type="ORF">HPP92_015589</name>
</gene>
<keyword evidence="1" id="KW-0813">Transport</keyword>
<sequence length="121" mass="12343">MARSTAAPTAALVIVAGILLASTIREAGAAVSCGQVAAAVGPCISYIRGRGRLTASCCKGVRYLNSAATTTPARRMACGCLKKLSGSVPGLRPRLAAGLPGKCRVRVPYPISTTTDCTRVH</sequence>
<reference evidence="6 7" key="1">
    <citation type="journal article" date="2020" name="Nat. Food">
        <title>A phased Vanilla planifolia genome enables genetic improvement of flavour and production.</title>
        <authorList>
            <person name="Hasing T."/>
            <person name="Tang H."/>
            <person name="Brym M."/>
            <person name="Khazi F."/>
            <person name="Huang T."/>
            <person name="Chambers A.H."/>
        </authorList>
    </citation>
    <scope>NUCLEOTIDE SEQUENCE [LARGE SCALE GENOMIC DNA]</scope>
    <source>
        <tissue evidence="4">Leaf</tissue>
    </source>
</reference>
<keyword evidence="2" id="KW-0732">Signal</keyword>
<evidence type="ECO:0000256" key="2">
    <source>
        <dbReference type="SAM" id="SignalP"/>
    </source>
</evidence>
<keyword evidence="6" id="KW-1185">Reference proteome</keyword>
<feature type="signal peptide" evidence="2">
    <location>
        <begin position="1"/>
        <end position="29"/>
    </location>
</feature>
<dbReference type="SMART" id="SM00499">
    <property type="entry name" value="AAI"/>
    <property type="match status" value="1"/>
</dbReference>
<evidence type="ECO:0000313" key="5">
    <source>
        <dbReference type="EMBL" id="KAG0475389.1"/>
    </source>
</evidence>
<comment type="function">
    <text evidence="1">Plant non-specific lipid-transfer proteins transfer phospholipids as well as galactolipids across membranes. May play a role in wax or cutin deposition in the cell walls of expanding epidermal cells and certain secretory tissues.</text>
</comment>
<keyword evidence="1" id="KW-0446">Lipid-binding</keyword>
<protein>
    <recommendedName>
        <fullName evidence="1">Non-specific lipid-transfer protein</fullName>
    </recommendedName>
</protein>
<evidence type="ECO:0000256" key="1">
    <source>
        <dbReference type="RuleBase" id="RU000628"/>
    </source>
</evidence>
<evidence type="ECO:0000313" key="7">
    <source>
        <dbReference type="Proteomes" id="UP000639772"/>
    </source>
</evidence>
<dbReference type="GO" id="GO:0008289">
    <property type="term" value="F:lipid binding"/>
    <property type="evidence" value="ECO:0007669"/>
    <property type="project" value="UniProtKB-KW"/>
</dbReference>
<organism evidence="4 6">
    <name type="scientific">Vanilla planifolia</name>
    <name type="common">Vanilla</name>
    <dbReference type="NCBI Taxonomy" id="51239"/>
    <lineage>
        <taxon>Eukaryota</taxon>
        <taxon>Viridiplantae</taxon>
        <taxon>Streptophyta</taxon>
        <taxon>Embryophyta</taxon>
        <taxon>Tracheophyta</taxon>
        <taxon>Spermatophyta</taxon>
        <taxon>Magnoliopsida</taxon>
        <taxon>Liliopsida</taxon>
        <taxon>Asparagales</taxon>
        <taxon>Orchidaceae</taxon>
        <taxon>Vanilloideae</taxon>
        <taxon>Vanilleae</taxon>
        <taxon>Vanilla</taxon>
    </lineage>
</organism>
<dbReference type="Pfam" id="PF00234">
    <property type="entry name" value="Tryp_alpha_amyl"/>
    <property type="match status" value="1"/>
</dbReference>
<comment type="similarity">
    <text evidence="1">Belongs to the plant LTP family.</text>
</comment>
<comment type="caution">
    <text evidence="4">The sequence shown here is derived from an EMBL/GenBank/DDBJ whole genome shotgun (WGS) entry which is preliminary data.</text>
</comment>
<dbReference type="CDD" id="cd01960">
    <property type="entry name" value="nsLTP1"/>
    <property type="match status" value="1"/>
</dbReference>
<dbReference type="GO" id="GO:0006869">
    <property type="term" value="P:lipid transport"/>
    <property type="evidence" value="ECO:0007669"/>
    <property type="project" value="InterPro"/>
</dbReference>
<name>A0A835QRW2_VANPL</name>
<dbReference type="EMBL" id="JADCNM010000007">
    <property type="protein sequence ID" value="KAG0475389.1"/>
    <property type="molecule type" value="Genomic_DNA"/>
</dbReference>
<dbReference type="Gene3D" id="1.10.110.10">
    <property type="entry name" value="Plant lipid-transfer and hydrophobic proteins"/>
    <property type="match status" value="1"/>
</dbReference>
<dbReference type="Proteomes" id="UP000636800">
    <property type="component" value="Chromosome 7"/>
</dbReference>
<dbReference type="PANTHER" id="PTHR33076">
    <property type="entry name" value="NON-SPECIFIC LIPID-TRANSFER PROTEIN 2-RELATED"/>
    <property type="match status" value="1"/>
</dbReference>
<dbReference type="AlphaFoldDB" id="A0A835QRW2"/>
<proteinExistence type="inferred from homology"/>
<dbReference type="OrthoDB" id="770678at2759"/>
<evidence type="ECO:0000259" key="3">
    <source>
        <dbReference type="SMART" id="SM00499"/>
    </source>
</evidence>
<dbReference type="Proteomes" id="UP000639772">
    <property type="component" value="Chromosome 7"/>
</dbReference>
<feature type="domain" description="Bifunctional inhibitor/plant lipid transfer protein/seed storage helical" evidence="3">
    <location>
        <begin position="33"/>
        <end position="117"/>
    </location>
</feature>
<evidence type="ECO:0000313" key="6">
    <source>
        <dbReference type="Proteomes" id="UP000636800"/>
    </source>
</evidence>
<dbReference type="PRINTS" id="PR00382">
    <property type="entry name" value="LIPIDTRNSFER"/>
</dbReference>
<dbReference type="InterPro" id="IPR000528">
    <property type="entry name" value="Plant_nsLTP"/>
</dbReference>
<dbReference type="PROSITE" id="PS00597">
    <property type="entry name" value="PLANT_LTP"/>
    <property type="match status" value="1"/>
</dbReference>
<evidence type="ECO:0000313" key="4">
    <source>
        <dbReference type="EMBL" id="KAG0473732.1"/>
    </source>
</evidence>
<dbReference type="SUPFAM" id="SSF47699">
    <property type="entry name" value="Bifunctional inhibitor/lipid-transfer protein/seed storage 2S albumin"/>
    <property type="match status" value="1"/>
</dbReference>
<dbReference type="InterPro" id="IPR036312">
    <property type="entry name" value="Bifun_inhib/LTP/seed_sf"/>
</dbReference>
<accession>A0A835QRW2</accession>
<dbReference type="EMBL" id="JADCNL010000007">
    <property type="protein sequence ID" value="KAG0473732.1"/>
    <property type="molecule type" value="Genomic_DNA"/>
</dbReference>